<evidence type="ECO:0000313" key="2">
    <source>
        <dbReference type="EMBL" id="MBA4621458.1"/>
    </source>
</evidence>
<dbReference type="AlphaFoldDB" id="A0A7C8YLS6"/>
<keyword evidence="1" id="KW-1133">Transmembrane helix</keyword>
<keyword evidence="1" id="KW-0472">Membrane</keyword>
<evidence type="ECO:0000256" key="1">
    <source>
        <dbReference type="SAM" id="Phobius"/>
    </source>
</evidence>
<evidence type="ECO:0008006" key="3">
    <source>
        <dbReference type="Google" id="ProtNLM"/>
    </source>
</evidence>
<reference evidence="2" key="2">
    <citation type="submission" date="2020-07" db="EMBL/GenBank/DDBJ databases">
        <authorList>
            <person name="Vera ALvarez R."/>
            <person name="Arias-Moreno D.M."/>
            <person name="Jimenez-Jacinto V."/>
            <person name="Jimenez-Bremont J.F."/>
            <person name="Swaminathan K."/>
            <person name="Moose S.P."/>
            <person name="Guerrero-Gonzalez M.L."/>
            <person name="Marino-Ramirez L."/>
            <person name="Landsman D."/>
            <person name="Rodriguez-Kessler M."/>
            <person name="Delgado-Sanchez P."/>
        </authorList>
    </citation>
    <scope>NUCLEOTIDE SEQUENCE</scope>
    <source>
        <tissue evidence="2">Cladode</tissue>
    </source>
</reference>
<keyword evidence="1" id="KW-0812">Transmembrane</keyword>
<reference evidence="2" key="1">
    <citation type="journal article" date="2013" name="J. Plant Res.">
        <title>Effect of fungi and light on seed germination of three Opuntia species from semiarid lands of central Mexico.</title>
        <authorList>
            <person name="Delgado-Sanchez P."/>
            <person name="Jimenez-Bremont J.F."/>
            <person name="Guerrero-Gonzalez Mde L."/>
            <person name="Flores J."/>
        </authorList>
    </citation>
    <scope>NUCLEOTIDE SEQUENCE</scope>
    <source>
        <tissue evidence="2">Cladode</tissue>
    </source>
</reference>
<proteinExistence type="predicted"/>
<sequence length="160" mass="18733">MRHRWLNNTSRCCLKFEKMEYTTCCIVLLTWCRFFRFVLSRDPLQSKDCVYFKNSVILTKFCGQMCRIAKPRQTIQIIILLVFPPIEQPSYKLQSIALDLDAFHGLQFMSCCAVGLLSTSVIVEHHLHYSSFWWVLVFWFLGIQAVQLLMGYCGAGLECW</sequence>
<name>A0A7C8YLS6_OPUST</name>
<organism evidence="2">
    <name type="scientific">Opuntia streptacantha</name>
    <name type="common">Prickly pear cactus</name>
    <name type="synonym">Opuntia cardona</name>
    <dbReference type="NCBI Taxonomy" id="393608"/>
    <lineage>
        <taxon>Eukaryota</taxon>
        <taxon>Viridiplantae</taxon>
        <taxon>Streptophyta</taxon>
        <taxon>Embryophyta</taxon>
        <taxon>Tracheophyta</taxon>
        <taxon>Spermatophyta</taxon>
        <taxon>Magnoliopsida</taxon>
        <taxon>eudicotyledons</taxon>
        <taxon>Gunneridae</taxon>
        <taxon>Pentapetalae</taxon>
        <taxon>Caryophyllales</taxon>
        <taxon>Cactineae</taxon>
        <taxon>Cactaceae</taxon>
        <taxon>Opuntioideae</taxon>
        <taxon>Opuntia</taxon>
    </lineage>
</organism>
<accession>A0A7C8YLS6</accession>
<dbReference type="EMBL" id="GISG01034053">
    <property type="protein sequence ID" value="MBA4621458.1"/>
    <property type="molecule type" value="Transcribed_RNA"/>
</dbReference>
<feature type="transmembrane region" description="Helical" evidence="1">
    <location>
        <begin position="102"/>
        <end position="123"/>
    </location>
</feature>
<feature type="transmembrane region" description="Helical" evidence="1">
    <location>
        <begin position="132"/>
        <end position="157"/>
    </location>
</feature>
<protein>
    <recommendedName>
        <fullName evidence="3">Transmembrane protein</fullName>
    </recommendedName>
</protein>